<protein>
    <submittedName>
        <fullName evidence="2">Uncharacterized protein</fullName>
    </submittedName>
</protein>
<evidence type="ECO:0000256" key="1">
    <source>
        <dbReference type="SAM" id="Phobius"/>
    </source>
</evidence>
<feature type="transmembrane region" description="Helical" evidence="1">
    <location>
        <begin position="156"/>
        <end position="174"/>
    </location>
</feature>
<keyword evidence="1" id="KW-0812">Transmembrane</keyword>
<dbReference type="GeneID" id="48311574"/>
<dbReference type="KEGG" id="pib:BBD41_25075"/>
<feature type="transmembrane region" description="Helical" evidence="1">
    <location>
        <begin position="43"/>
        <end position="65"/>
    </location>
</feature>
<feature type="transmembrane region" description="Helical" evidence="1">
    <location>
        <begin position="213"/>
        <end position="230"/>
    </location>
</feature>
<feature type="transmembrane region" description="Helical" evidence="1">
    <location>
        <begin position="20"/>
        <end position="37"/>
    </location>
</feature>
<name>A0A1B2E6R3_9BACL</name>
<proteinExistence type="predicted"/>
<sequence length="244" mass="26736">MRTMALMKYMLASYTRSYRYFAPLAFTIISVLLIYSYRPNPVLDSYAVTASLLFIGSAWLGMNFLNHDQGRQSMLLIIHAGSPRRYYAAQYGAAAIIGFLMCVFAVVYPAAFRMFGEPVSAPVLALALAGHFSLSLIGISLSLFFQPGWIENQGRAAGGLIIMIILSLAGKSLVDSLPAFYGFIPYVLPPVSVMIDVLMNARELTTLRIGGTVLYLLAYPLVSFAIYLRIACNKDAASLLRKSG</sequence>
<dbReference type="RefSeq" id="WP_099479331.1">
    <property type="nucleotide sequence ID" value="NZ_CP016809.1"/>
</dbReference>
<organism evidence="2">
    <name type="scientific">Paenibacillus ihbetae</name>
    <dbReference type="NCBI Taxonomy" id="1870820"/>
    <lineage>
        <taxon>Bacteria</taxon>
        <taxon>Bacillati</taxon>
        <taxon>Bacillota</taxon>
        <taxon>Bacilli</taxon>
        <taxon>Bacillales</taxon>
        <taxon>Paenibacillaceae</taxon>
        <taxon>Paenibacillus</taxon>
    </lineage>
</organism>
<feature type="transmembrane region" description="Helical" evidence="1">
    <location>
        <begin position="123"/>
        <end position="144"/>
    </location>
</feature>
<dbReference type="AlphaFoldDB" id="A0A1B2E6R3"/>
<evidence type="ECO:0000313" key="2">
    <source>
        <dbReference type="EMBL" id="ANY75582.1"/>
    </source>
</evidence>
<keyword evidence="1" id="KW-1133">Transmembrane helix</keyword>
<accession>A0A1B2E6R3</accession>
<dbReference type="EMBL" id="CP016809">
    <property type="protein sequence ID" value="ANY75582.1"/>
    <property type="molecule type" value="Genomic_DNA"/>
</dbReference>
<feature type="transmembrane region" description="Helical" evidence="1">
    <location>
        <begin position="86"/>
        <end position="111"/>
    </location>
</feature>
<reference evidence="2" key="1">
    <citation type="submission" date="2016-08" db="EMBL/GenBank/DDBJ databases">
        <title>Complete Genome Seqeunce of Paenibacillus sp. nov. IHBB 9852 from high altitute lake of Indian trans-Himalayas.</title>
        <authorList>
            <person name="Kiran S."/>
            <person name="Swarnkar M.K."/>
            <person name="Rana A."/>
            <person name="Tewari R."/>
            <person name="Gulati A."/>
        </authorList>
    </citation>
    <scope>NUCLEOTIDE SEQUENCE [LARGE SCALE GENOMIC DNA]</scope>
    <source>
        <strain evidence="2">IHBB 9852</strain>
    </source>
</reference>
<keyword evidence="1" id="KW-0472">Membrane</keyword>
<gene>
    <name evidence="2" type="ORF">BBD41_25075</name>
</gene>